<dbReference type="InterPro" id="IPR013130">
    <property type="entry name" value="Fe3_Rdtase_TM_dom"/>
</dbReference>
<keyword evidence="9" id="KW-1185">Reference proteome</keyword>
<dbReference type="Proteomes" id="UP000182841">
    <property type="component" value="Unassembled WGS sequence"/>
</dbReference>
<keyword evidence="6" id="KW-0732">Signal</keyword>
<protein>
    <submittedName>
        <fullName evidence="8">Ferric reductase like transmembrane component</fullName>
    </submittedName>
</protein>
<feature type="chain" id="PRO_5010158591" evidence="6">
    <location>
        <begin position="42"/>
        <end position="251"/>
    </location>
</feature>
<dbReference type="GO" id="GO:0016020">
    <property type="term" value="C:membrane"/>
    <property type="evidence" value="ECO:0007669"/>
    <property type="project" value="UniProtKB-SubCell"/>
</dbReference>
<evidence type="ECO:0000259" key="7">
    <source>
        <dbReference type="Pfam" id="PF01794"/>
    </source>
</evidence>
<organism evidence="8 9">
    <name type="scientific">Streptomyces qinglanensis</name>
    <dbReference type="NCBI Taxonomy" id="943816"/>
    <lineage>
        <taxon>Bacteria</taxon>
        <taxon>Bacillati</taxon>
        <taxon>Actinomycetota</taxon>
        <taxon>Actinomycetes</taxon>
        <taxon>Kitasatosporales</taxon>
        <taxon>Streptomycetaceae</taxon>
        <taxon>Streptomyces</taxon>
    </lineage>
</organism>
<feature type="transmembrane region" description="Helical" evidence="5">
    <location>
        <begin position="112"/>
        <end position="133"/>
    </location>
</feature>
<sequence>MGRTFIAAPRSWRRPRSIVLGATALVLLFTAAILLAPGAHAAGMSDAIPGSPLDAHRKQIPYDNGVHKIARVTALVAYALMVATVLFGFLLRLRFLQRAIKRSTAYGAHMSLGLSALIFGAMHGLTFLYQPVWRIGVSELITPFSAELQRFPVGFGVLGTELAVAVTCALWLQRWLGYHRWLRFHQFAYAAFFLVWLHVFTVHPEPRHLGLVAVLVAGGATACLLLFLIRVFPPRSRQRQESARLAEEIYR</sequence>
<feature type="signal peptide" evidence="6">
    <location>
        <begin position="1"/>
        <end position="41"/>
    </location>
</feature>
<name>A0A1H9UW51_9ACTN</name>
<feature type="transmembrane region" description="Helical" evidence="5">
    <location>
        <begin position="153"/>
        <end position="172"/>
    </location>
</feature>
<dbReference type="Pfam" id="PF01794">
    <property type="entry name" value="Ferric_reduct"/>
    <property type="match status" value="1"/>
</dbReference>
<evidence type="ECO:0000256" key="1">
    <source>
        <dbReference type="ARBA" id="ARBA00004141"/>
    </source>
</evidence>
<keyword evidence="2 5" id="KW-0812">Transmembrane</keyword>
<keyword evidence="4 5" id="KW-0472">Membrane</keyword>
<evidence type="ECO:0000313" key="9">
    <source>
        <dbReference type="Proteomes" id="UP000182841"/>
    </source>
</evidence>
<proteinExistence type="predicted"/>
<gene>
    <name evidence="8" type="ORF">SAMN05421870_109188</name>
</gene>
<feature type="transmembrane region" description="Helical" evidence="5">
    <location>
        <begin position="209"/>
        <end position="229"/>
    </location>
</feature>
<feature type="domain" description="Ferric oxidoreductase" evidence="7">
    <location>
        <begin position="74"/>
        <end position="194"/>
    </location>
</feature>
<reference evidence="9" key="1">
    <citation type="submission" date="2016-10" db="EMBL/GenBank/DDBJ databases">
        <authorList>
            <person name="Varghese N."/>
            <person name="Submissions S."/>
        </authorList>
    </citation>
    <scope>NUCLEOTIDE SEQUENCE [LARGE SCALE GENOMIC DNA]</scope>
    <source>
        <strain evidence="9">CGMCC 4.6825</strain>
    </source>
</reference>
<dbReference type="EMBL" id="FOGO01000009">
    <property type="protein sequence ID" value="SES13364.1"/>
    <property type="molecule type" value="Genomic_DNA"/>
</dbReference>
<feature type="transmembrane region" description="Helical" evidence="5">
    <location>
        <begin position="69"/>
        <end position="91"/>
    </location>
</feature>
<comment type="subcellular location">
    <subcellularLocation>
        <location evidence="1">Membrane</location>
        <topology evidence="1">Multi-pass membrane protein</topology>
    </subcellularLocation>
</comment>
<dbReference type="AlphaFoldDB" id="A0A1H9UW51"/>
<evidence type="ECO:0000256" key="6">
    <source>
        <dbReference type="SAM" id="SignalP"/>
    </source>
</evidence>
<evidence type="ECO:0000313" key="8">
    <source>
        <dbReference type="EMBL" id="SES13364.1"/>
    </source>
</evidence>
<evidence type="ECO:0000256" key="5">
    <source>
        <dbReference type="SAM" id="Phobius"/>
    </source>
</evidence>
<keyword evidence="3 5" id="KW-1133">Transmembrane helix</keyword>
<feature type="transmembrane region" description="Helical" evidence="5">
    <location>
        <begin position="184"/>
        <end position="203"/>
    </location>
</feature>
<evidence type="ECO:0000256" key="2">
    <source>
        <dbReference type="ARBA" id="ARBA00022692"/>
    </source>
</evidence>
<accession>A0A1H9UW51</accession>
<evidence type="ECO:0000256" key="3">
    <source>
        <dbReference type="ARBA" id="ARBA00022989"/>
    </source>
</evidence>
<evidence type="ECO:0000256" key="4">
    <source>
        <dbReference type="ARBA" id="ARBA00023136"/>
    </source>
</evidence>